<evidence type="ECO:0000313" key="2">
    <source>
        <dbReference type="Proteomes" id="UP000832034"/>
    </source>
</evidence>
<dbReference type="RefSeq" id="WP_019959454.1">
    <property type="nucleotide sequence ID" value="NZ_CP091512.1"/>
</dbReference>
<dbReference type="SUPFAM" id="SSF55331">
    <property type="entry name" value="Tautomerase/MIF"/>
    <property type="match status" value="1"/>
</dbReference>
<dbReference type="EMBL" id="CP091512">
    <property type="protein sequence ID" value="UOO91353.1"/>
    <property type="molecule type" value="Genomic_DNA"/>
</dbReference>
<dbReference type="Gene3D" id="3.30.429.10">
    <property type="entry name" value="Macrophage Migration Inhibitory Factor"/>
    <property type="match status" value="1"/>
</dbReference>
<protein>
    <recommendedName>
        <fullName evidence="3">5-carboxymethyl-2-hydroxymuconate isomerase</fullName>
    </recommendedName>
</protein>
<dbReference type="InterPro" id="IPR004220">
    <property type="entry name" value="5-COMe_2-OHmuconate_Isoase"/>
</dbReference>
<sequence length="121" mass="13396">MPHLILSVSAPLAEHKIHLLKTAHQAMLSTQIAPALDVKSRVMVWDDFMVGQGSDDAFVHVEIRLLQKPERTNEVQKALSDAVIQALQQVILAKDRAVQVSCEIVLMNAAVYGKVKIEAFQ</sequence>
<dbReference type="PANTHER" id="PTHR37950:SF1">
    <property type="entry name" value="4-HYDROXYPHENYLACETATE CATABOLISM PROTEIN"/>
    <property type="match status" value="1"/>
</dbReference>
<dbReference type="PANTHER" id="PTHR37950">
    <property type="entry name" value="4-HYDROXYPHENYLACETATE CATABOLISM PROTEIN"/>
    <property type="match status" value="1"/>
</dbReference>
<reference evidence="1" key="2">
    <citation type="journal article" date="2022" name="Res Sq">
        <title>Evolution of multicellular longitudinally dividing oral cavity symbionts (Neisseriaceae).</title>
        <authorList>
            <person name="Nyongesa S."/>
            <person name="Weber P."/>
            <person name="Bernet E."/>
            <person name="Pullido F."/>
            <person name="Nieckarz M."/>
            <person name="Delaby M."/>
            <person name="Nieves C."/>
            <person name="Viehboeck T."/>
            <person name="Krause N."/>
            <person name="Rivera-Millot A."/>
            <person name="Nakamura A."/>
            <person name="Vischer N."/>
            <person name="VanNieuwenhze M."/>
            <person name="Brun Y."/>
            <person name="Cava F."/>
            <person name="Bulgheresi S."/>
            <person name="Veyrier F."/>
        </authorList>
    </citation>
    <scope>NUCLEOTIDE SEQUENCE</scope>
    <source>
        <strain evidence="1">SAG 1488-6</strain>
    </source>
</reference>
<evidence type="ECO:0008006" key="3">
    <source>
        <dbReference type="Google" id="ProtNLM"/>
    </source>
</evidence>
<keyword evidence="2" id="KW-1185">Reference proteome</keyword>
<reference evidence="1" key="1">
    <citation type="submission" date="2021-12" db="EMBL/GenBank/DDBJ databases">
        <authorList>
            <person name="Veyrier F.J."/>
        </authorList>
    </citation>
    <scope>NUCLEOTIDE SEQUENCE</scope>
    <source>
        <strain evidence="1">SAG 1488-6</strain>
    </source>
</reference>
<gene>
    <name evidence="1" type="ORF">LVJ81_06645</name>
</gene>
<proteinExistence type="predicted"/>
<evidence type="ECO:0000313" key="1">
    <source>
        <dbReference type="EMBL" id="UOO91353.1"/>
    </source>
</evidence>
<dbReference type="InterPro" id="IPR014347">
    <property type="entry name" value="Tautomerase/MIF_sf"/>
</dbReference>
<dbReference type="Pfam" id="PF02962">
    <property type="entry name" value="CHMI"/>
    <property type="match status" value="1"/>
</dbReference>
<accession>A0ABY4E9Z3</accession>
<name>A0ABY4E9Z3_VITST</name>
<organism evidence="1 2">
    <name type="scientific">Vitreoscilla stercoraria</name>
    <dbReference type="NCBI Taxonomy" id="61"/>
    <lineage>
        <taxon>Bacteria</taxon>
        <taxon>Pseudomonadati</taxon>
        <taxon>Pseudomonadota</taxon>
        <taxon>Betaproteobacteria</taxon>
        <taxon>Neisseriales</taxon>
        <taxon>Neisseriaceae</taxon>
        <taxon>Vitreoscilla</taxon>
    </lineage>
</organism>
<dbReference type="Proteomes" id="UP000832034">
    <property type="component" value="Chromosome"/>
</dbReference>